<dbReference type="PANTHER" id="PTHR12616:SF1">
    <property type="entry name" value="VACUOLAR PROTEIN SORTING-ASSOCIATED PROTEIN 41 HOMOLOG"/>
    <property type="match status" value="1"/>
</dbReference>
<keyword evidence="2" id="KW-0653">Protein transport</keyword>
<keyword evidence="1" id="KW-0813">Transport</keyword>
<evidence type="ECO:0000256" key="4">
    <source>
        <dbReference type="SAM" id="MobiDB-lite"/>
    </source>
</evidence>
<feature type="compositionally biased region" description="Acidic residues" evidence="4">
    <location>
        <begin position="36"/>
        <end position="46"/>
    </location>
</feature>
<feature type="region of interest" description="Disordered" evidence="4">
    <location>
        <begin position="1"/>
        <end position="48"/>
    </location>
</feature>
<feature type="compositionally biased region" description="Acidic residues" evidence="4">
    <location>
        <begin position="1"/>
        <end position="19"/>
    </location>
</feature>
<feature type="compositionally biased region" description="Polar residues" evidence="4">
    <location>
        <begin position="143"/>
        <end position="164"/>
    </location>
</feature>
<feature type="domain" description="Vps41 beta-propeller" evidence="5">
    <location>
        <begin position="170"/>
        <end position="229"/>
    </location>
</feature>
<dbReference type="InterPro" id="IPR000547">
    <property type="entry name" value="Clathrin_H-chain/VPS_repeat"/>
</dbReference>
<comment type="caution">
    <text evidence="6">The sequence shown here is derived from an EMBL/GenBank/DDBJ whole genome shotgun (WGS) entry which is preliminary data.</text>
</comment>
<dbReference type="PROSITE" id="PS50236">
    <property type="entry name" value="CHCR"/>
    <property type="match status" value="1"/>
</dbReference>
<dbReference type="Pfam" id="PF23556">
    <property type="entry name" value="TPR_Vps41"/>
    <property type="match status" value="1"/>
</dbReference>
<dbReference type="SMART" id="SM00299">
    <property type="entry name" value="CLH"/>
    <property type="match status" value="1"/>
</dbReference>
<dbReference type="GO" id="GO:0009267">
    <property type="term" value="P:cellular response to starvation"/>
    <property type="evidence" value="ECO:0007669"/>
    <property type="project" value="TreeGrafter"/>
</dbReference>
<feature type="repeat" description="CHCR" evidence="3">
    <location>
        <begin position="898"/>
        <end position="1067"/>
    </location>
</feature>
<evidence type="ECO:0000259" key="5">
    <source>
        <dbReference type="Pfam" id="PF23411"/>
    </source>
</evidence>
<sequence>MASEAEEADQDESIDEEESTLVSNGKPETENGEEREASEEEDEDEEPRLKYASFTKHLKPVYRNGDATSTFLVAGDKMIIGTHNGNIHVLSVPSLKPIRVYHAHTASVSGLSISPFPPPLAATKLDAVNRIASEHRGSPRPSTPKNNNGSPSSRTPQQQPVPLTPSNMIYIASSSIDGNVCVASLTDPKDVQLRNFGRPVQTVSLSPDYRADRSYLSGGMAGNLVLTTGGRSGTSSTSTTTGSAVASASGWLGAIGLGGNTGRDQVLHSGEGAISTIKWSLSGKYIVWVNEQGIKIMRSNLHLEAGEIEFAWKRISHTDHPNRPGWDEMAGIWKAHVDWIDEAGLESDDGFSTSNGSLEMLRDPPDLERLKAPQKSRRTEKLIVGWSGTIWIINVHPGGAGVGKEVGERKLGRAEVVTILRIDCIISGISLYTPNLLLVLAYITPEEDGSSNPTDRKPGRHRRKNALQPEMRIIDIKTKEEVSVADTLNMSRFESLSATDYHLGILPAMRISSKATTQRGAFEAIGGGIEAIGGGIWDATMYPARLFSSSVSVRSGGSPGSSVKAASDADTKASLASAQISEIPNPATLAHGMKIFIHSPYDCVIATKPSLSDHLSWLEKHALFEDAWNLLDRNPEAVYGQSDRASDSPSSTPTNTQGSLIDFFADDSSQTTLSGQRNPNSQAEKQKRRIGDQWAQQLISKKDWSKAGRICGQVLETSSSWEHWVWVFAQANKYEEITPYIPTSQLRPPLPSIVYELMLGHYVQMDRLRLRELLEIWPPELFDAGVIIEAIESRLKAGDVRVDSTEDGVIGRDWRILMDGLAKLCLANGQPGKALSSYIRLQDADAAMSLIAEYHLVSAVSDDIPGFILLRVSKYQQKSAPLSELSTATLEPIRLLVAEAHHGIVQPDTVIQQLENRYGMPNPYLFFYFRALWTGDIAPDTQETATPKAATEERLLAIEGKTLVSDHADIAVHLFAEYDRPLLMEFLKSSQSYDLALASKLCEERKYIPELVYLLSKEGRTAKALRLIIDSLNDVSQAISFAKEQNDASLWDDLLDYSMNKPRFIRGLLEEVGTSIDPLKLVKRIPLGLEIQGLREGLGRMLREYEVQESISEGVARVLRGEVNAAMQQRGRGQRKGVRFDVAKHHDESSNHLDGNKPKHPPKKIRPGYCVGCGEMFTEHDKEPLIAFPCTHTFHLPCLLRYEKSDPDIPDVLSAFDTLDSDDEGRYDRSIGPKVDHAALLRTVVGKGCPVAEHHMDDGVG</sequence>
<dbReference type="GO" id="GO:0016236">
    <property type="term" value="P:macroautophagy"/>
    <property type="evidence" value="ECO:0007669"/>
    <property type="project" value="TreeGrafter"/>
</dbReference>
<feature type="region of interest" description="Disordered" evidence="4">
    <location>
        <begin position="639"/>
        <end position="691"/>
    </location>
</feature>
<dbReference type="CDD" id="cd16448">
    <property type="entry name" value="RING-H2"/>
    <property type="match status" value="1"/>
</dbReference>
<dbReference type="InterPro" id="IPR045111">
    <property type="entry name" value="Vps41/Vps8"/>
</dbReference>
<evidence type="ECO:0000256" key="3">
    <source>
        <dbReference type="PROSITE-ProRule" id="PRU01006"/>
    </source>
</evidence>
<keyword evidence="7" id="KW-1185">Reference proteome</keyword>
<dbReference type="GO" id="GO:0034058">
    <property type="term" value="P:endosomal vesicle fusion"/>
    <property type="evidence" value="ECO:0007669"/>
    <property type="project" value="TreeGrafter"/>
</dbReference>
<dbReference type="Gene3D" id="1.25.40.10">
    <property type="entry name" value="Tetratricopeptide repeat domain"/>
    <property type="match status" value="1"/>
</dbReference>
<dbReference type="OrthoDB" id="244107at2759"/>
<feature type="compositionally biased region" description="Polar residues" evidence="4">
    <location>
        <begin position="647"/>
        <end position="659"/>
    </location>
</feature>
<feature type="compositionally biased region" description="Polar residues" evidence="4">
    <location>
        <begin position="667"/>
        <end position="683"/>
    </location>
</feature>
<dbReference type="GO" id="GO:0006623">
    <property type="term" value="P:protein targeting to vacuole"/>
    <property type="evidence" value="ECO:0007669"/>
    <property type="project" value="InterPro"/>
</dbReference>
<dbReference type="SUPFAM" id="SSF57850">
    <property type="entry name" value="RING/U-box"/>
    <property type="match status" value="1"/>
</dbReference>
<dbReference type="InterPro" id="IPR015943">
    <property type="entry name" value="WD40/YVTN_repeat-like_dom_sf"/>
</dbReference>
<evidence type="ECO:0000256" key="2">
    <source>
        <dbReference type="ARBA" id="ARBA00022927"/>
    </source>
</evidence>
<dbReference type="AlphaFoldDB" id="A0A8H3F6B6"/>
<organism evidence="6 7">
    <name type="scientific">Alectoria fallacina</name>
    <dbReference type="NCBI Taxonomy" id="1903189"/>
    <lineage>
        <taxon>Eukaryota</taxon>
        <taxon>Fungi</taxon>
        <taxon>Dikarya</taxon>
        <taxon>Ascomycota</taxon>
        <taxon>Pezizomycotina</taxon>
        <taxon>Lecanoromycetes</taxon>
        <taxon>OSLEUM clade</taxon>
        <taxon>Lecanoromycetidae</taxon>
        <taxon>Lecanorales</taxon>
        <taxon>Lecanorineae</taxon>
        <taxon>Parmeliaceae</taxon>
        <taxon>Alectoria</taxon>
    </lineage>
</organism>
<dbReference type="Gene3D" id="2.130.10.10">
    <property type="entry name" value="YVTN repeat-like/Quinoprotein amine dehydrogenase"/>
    <property type="match status" value="1"/>
</dbReference>
<dbReference type="GO" id="GO:0005770">
    <property type="term" value="C:late endosome"/>
    <property type="evidence" value="ECO:0007669"/>
    <property type="project" value="TreeGrafter"/>
</dbReference>
<evidence type="ECO:0000313" key="6">
    <source>
        <dbReference type="EMBL" id="CAF9916832.1"/>
    </source>
</evidence>
<evidence type="ECO:0000313" key="7">
    <source>
        <dbReference type="Proteomes" id="UP000664203"/>
    </source>
</evidence>
<feature type="region of interest" description="Disordered" evidence="4">
    <location>
        <begin position="134"/>
        <end position="164"/>
    </location>
</feature>
<dbReference type="InterPro" id="IPR036322">
    <property type="entry name" value="WD40_repeat_dom_sf"/>
</dbReference>
<dbReference type="SUPFAM" id="SSF50978">
    <property type="entry name" value="WD40 repeat-like"/>
    <property type="match status" value="1"/>
</dbReference>
<dbReference type="InterPro" id="IPR011990">
    <property type="entry name" value="TPR-like_helical_dom_sf"/>
</dbReference>
<dbReference type="EMBL" id="CAJPDR010000093">
    <property type="protein sequence ID" value="CAF9916832.1"/>
    <property type="molecule type" value="Genomic_DNA"/>
</dbReference>
<evidence type="ECO:0000256" key="1">
    <source>
        <dbReference type="ARBA" id="ARBA00022448"/>
    </source>
</evidence>
<protein>
    <submittedName>
        <fullName evidence="6">Vacuolar protein sorting-associated protein 41</fullName>
    </submittedName>
</protein>
<dbReference type="PANTHER" id="PTHR12616">
    <property type="entry name" value="VACUOLAR PROTEIN SORTING VPS41"/>
    <property type="match status" value="1"/>
</dbReference>
<feature type="domain" description="Vps41 beta-propeller" evidence="5">
    <location>
        <begin position="379"/>
        <end position="506"/>
    </location>
</feature>
<reference evidence="6" key="1">
    <citation type="submission" date="2021-03" db="EMBL/GenBank/DDBJ databases">
        <authorList>
            <person name="Tagirdzhanova G."/>
        </authorList>
    </citation>
    <scope>NUCLEOTIDE SEQUENCE</scope>
</reference>
<dbReference type="Pfam" id="PF23411">
    <property type="entry name" value="Beta-prop_Vps41"/>
    <property type="match status" value="2"/>
</dbReference>
<accession>A0A8H3F6B6</accession>
<dbReference type="InterPro" id="IPR057780">
    <property type="entry name" value="Beta-prop_Vps41"/>
</dbReference>
<proteinExistence type="predicted"/>
<gene>
    <name evidence="6" type="primary">VPS41</name>
    <name evidence="6" type="ORF">ALECFALPRED_010879</name>
</gene>
<dbReference type="GO" id="GO:0030897">
    <property type="term" value="C:HOPS complex"/>
    <property type="evidence" value="ECO:0007669"/>
    <property type="project" value="TreeGrafter"/>
</dbReference>
<name>A0A8H3F6B6_9LECA</name>
<dbReference type="Proteomes" id="UP000664203">
    <property type="component" value="Unassembled WGS sequence"/>
</dbReference>